<sequence length="37" mass="4661">MRFKQYQYCEKLDTYVRTFRFLYSLRPMLSDNIIYTG</sequence>
<accession>A0A914RUT9</accession>
<protein>
    <submittedName>
        <fullName evidence="2">Uncharacterized protein</fullName>
    </submittedName>
</protein>
<name>A0A914RUT9_PAREQ</name>
<dbReference type="Proteomes" id="UP000887564">
    <property type="component" value="Unplaced"/>
</dbReference>
<organism evidence="1 2">
    <name type="scientific">Parascaris equorum</name>
    <name type="common">Equine roundworm</name>
    <dbReference type="NCBI Taxonomy" id="6256"/>
    <lineage>
        <taxon>Eukaryota</taxon>
        <taxon>Metazoa</taxon>
        <taxon>Ecdysozoa</taxon>
        <taxon>Nematoda</taxon>
        <taxon>Chromadorea</taxon>
        <taxon>Rhabditida</taxon>
        <taxon>Spirurina</taxon>
        <taxon>Ascaridomorpha</taxon>
        <taxon>Ascaridoidea</taxon>
        <taxon>Ascarididae</taxon>
        <taxon>Parascaris</taxon>
    </lineage>
</organism>
<dbReference type="AlphaFoldDB" id="A0A914RUT9"/>
<dbReference type="WBParaSite" id="PEQ_0001001201-mRNA-1">
    <property type="protein sequence ID" value="PEQ_0001001201-mRNA-1"/>
    <property type="gene ID" value="PEQ_0001001201"/>
</dbReference>
<evidence type="ECO:0000313" key="2">
    <source>
        <dbReference type="WBParaSite" id="PEQ_0001001201-mRNA-1"/>
    </source>
</evidence>
<evidence type="ECO:0000313" key="1">
    <source>
        <dbReference type="Proteomes" id="UP000887564"/>
    </source>
</evidence>
<keyword evidence="1" id="KW-1185">Reference proteome</keyword>
<reference evidence="2" key="1">
    <citation type="submission" date="2022-11" db="UniProtKB">
        <authorList>
            <consortium name="WormBaseParasite"/>
        </authorList>
    </citation>
    <scope>IDENTIFICATION</scope>
</reference>
<proteinExistence type="predicted"/>